<proteinExistence type="predicted"/>
<sequence>MTTLKAIDSSCNKNGEVVLYLFLSDGSQETFKLSRSDVVAFLDKEV</sequence>
<evidence type="ECO:0000313" key="1">
    <source>
        <dbReference type="EMBL" id="DAE04985.1"/>
    </source>
</evidence>
<name>A0A8S5PF37_9CAUD</name>
<organism evidence="1">
    <name type="scientific">Siphoviridae sp. ctO0R2</name>
    <dbReference type="NCBI Taxonomy" id="2825476"/>
    <lineage>
        <taxon>Viruses</taxon>
        <taxon>Duplodnaviria</taxon>
        <taxon>Heunggongvirae</taxon>
        <taxon>Uroviricota</taxon>
        <taxon>Caudoviricetes</taxon>
    </lineage>
</organism>
<reference evidence="1" key="1">
    <citation type="journal article" date="2021" name="Proc. Natl. Acad. Sci. U.S.A.">
        <title>A Catalog of Tens of Thousands of Viruses from Human Metagenomes Reveals Hidden Associations with Chronic Diseases.</title>
        <authorList>
            <person name="Tisza M.J."/>
            <person name="Buck C.B."/>
        </authorList>
    </citation>
    <scope>NUCLEOTIDE SEQUENCE</scope>
    <source>
        <strain evidence="1">CtO0R2</strain>
    </source>
</reference>
<protein>
    <submittedName>
        <fullName evidence="1">Uncharacterized protein</fullName>
    </submittedName>
</protein>
<dbReference type="EMBL" id="BK015400">
    <property type="protein sequence ID" value="DAE04985.1"/>
    <property type="molecule type" value="Genomic_DNA"/>
</dbReference>
<accession>A0A8S5PF37</accession>